<sequence>MGGKKTLATFVGGVAAGAVAVCAAPFALLDPTGIRAVVTVGAATSAAAAFSGVAVSLTGKAAVKVYHLTEDVLEKTLETAITAGFNHEAEIVDYLVGEDGQFRHRISV</sequence>
<keyword evidence="3" id="KW-1185">Reference proteome</keyword>
<proteinExistence type="predicted"/>
<dbReference type="EMBL" id="OZ019898">
    <property type="protein sequence ID" value="CAK9228288.1"/>
    <property type="molecule type" value="Genomic_DNA"/>
</dbReference>
<evidence type="ECO:0000313" key="2">
    <source>
        <dbReference type="EMBL" id="CAK9228288.1"/>
    </source>
</evidence>
<evidence type="ECO:0000313" key="3">
    <source>
        <dbReference type="Proteomes" id="UP001497512"/>
    </source>
</evidence>
<reference evidence="2" key="1">
    <citation type="submission" date="2024-02" db="EMBL/GenBank/DDBJ databases">
        <authorList>
            <consortium name="ELIXIR-Norway"/>
            <consortium name="Elixir Norway"/>
        </authorList>
    </citation>
    <scope>NUCLEOTIDE SEQUENCE</scope>
</reference>
<keyword evidence="1" id="KW-1133">Transmembrane helix</keyword>
<accession>A0ABP0URV5</accession>
<dbReference type="Proteomes" id="UP001497512">
    <property type="component" value="Chromosome 6"/>
</dbReference>
<keyword evidence="1" id="KW-0472">Membrane</keyword>
<protein>
    <submittedName>
        <fullName evidence="2">Uncharacterized protein</fullName>
    </submittedName>
</protein>
<organism evidence="2 3">
    <name type="scientific">Sphagnum troendelagicum</name>
    <dbReference type="NCBI Taxonomy" id="128251"/>
    <lineage>
        <taxon>Eukaryota</taxon>
        <taxon>Viridiplantae</taxon>
        <taxon>Streptophyta</taxon>
        <taxon>Embryophyta</taxon>
        <taxon>Bryophyta</taxon>
        <taxon>Sphagnophytina</taxon>
        <taxon>Sphagnopsida</taxon>
        <taxon>Sphagnales</taxon>
        <taxon>Sphagnaceae</taxon>
        <taxon>Sphagnum</taxon>
    </lineage>
</organism>
<name>A0ABP0URV5_9BRYO</name>
<keyword evidence="1" id="KW-0812">Transmembrane</keyword>
<gene>
    <name evidence="2" type="ORF">CSSPTR1EN2_LOCUS18928</name>
</gene>
<feature type="transmembrane region" description="Helical" evidence="1">
    <location>
        <begin position="33"/>
        <end position="57"/>
    </location>
</feature>
<evidence type="ECO:0000256" key="1">
    <source>
        <dbReference type="SAM" id="Phobius"/>
    </source>
</evidence>